<feature type="compositionally biased region" description="Low complexity" evidence="1">
    <location>
        <begin position="52"/>
        <end position="64"/>
    </location>
</feature>
<dbReference type="Proteomes" id="UP000050865">
    <property type="component" value="Unassembled WGS sequence"/>
</dbReference>
<dbReference type="PATRIC" id="fig|1423730.4.peg.1834"/>
<feature type="compositionally biased region" description="Low complexity" evidence="1">
    <location>
        <begin position="80"/>
        <end position="115"/>
    </location>
</feature>
<feature type="chain" id="PRO_5006416854" evidence="2">
    <location>
        <begin position="29"/>
        <end position="409"/>
    </location>
</feature>
<dbReference type="RefSeq" id="WP_054664059.1">
    <property type="nucleotide sequence ID" value="NZ_AYZJ01000030.1"/>
</dbReference>
<sequence length="409" mass="42717">MRQTKLMTLVTLACALAIPLSSLTPVLAVDSGTAAPAAQVVAADDAATATEAAAPSADSATATAPKEDVPAVQPSTPSVTPETEAEPAIPTPAPETEAVAPTPAPEAEANAAAPAVKPMPETAAAADKHHPEKEEWRAKATGEVRLGTIWNTGGPVGNATVQANDHLVVRYTLNYNDSKNIDWKKLTGTFTVPTNYQLAPSAQGMTIRVNGRSQVVTASGTNRLNNILLGTAHTTHAKSIIVDIPVVAKDDARNQAKATAEFNVPKHHAKTEVALPLPKHKLSLDVPGFFFGWTSVKAIASGQVVQNNVHAPNGWLDFENTDPNLKGRLTASMSSFNLGDGYQPGGVTLKFSVGKYQVALKDNSTTTTIGNGQSIDAPIDNSQLIIDQFDGVTAGTKAGTITWNYTTAP</sequence>
<dbReference type="EMBL" id="AYZJ01000030">
    <property type="protein sequence ID" value="KRN22709.1"/>
    <property type="molecule type" value="Genomic_DNA"/>
</dbReference>
<feature type="signal peptide" evidence="2">
    <location>
        <begin position="1"/>
        <end position="28"/>
    </location>
</feature>
<keyword evidence="2" id="KW-0732">Signal</keyword>
<dbReference type="OrthoDB" id="9998451at2"/>
<organism evidence="3 4">
    <name type="scientific">Lacticaseibacillus camelliae DSM 22697 = JCM 13995</name>
    <dbReference type="NCBI Taxonomy" id="1423730"/>
    <lineage>
        <taxon>Bacteria</taxon>
        <taxon>Bacillati</taxon>
        <taxon>Bacillota</taxon>
        <taxon>Bacilli</taxon>
        <taxon>Lactobacillales</taxon>
        <taxon>Lactobacillaceae</taxon>
        <taxon>Lacticaseibacillus</taxon>
    </lineage>
</organism>
<reference evidence="3 4" key="1">
    <citation type="journal article" date="2015" name="Genome Announc.">
        <title>Expanding the biotechnology potential of lactobacilli through comparative genomics of 213 strains and associated genera.</title>
        <authorList>
            <person name="Sun Z."/>
            <person name="Harris H.M."/>
            <person name="McCann A."/>
            <person name="Guo C."/>
            <person name="Argimon S."/>
            <person name="Zhang W."/>
            <person name="Yang X."/>
            <person name="Jeffery I.B."/>
            <person name="Cooney J.C."/>
            <person name="Kagawa T.F."/>
            <person name="Liu W."/>
            <person name="Song Y."/>
            <person name="Salvetti E."/>
            <person name="Wrobel A."/>
            <person name="Rasinkangas P."/>
            <person name="Parkhill J."/>
            <person name="Rea M.C."/>
            <person name="O'Sullivan O."/>
            <person name="Ritari J."/>
            <person name="Douillard F.P."/>
            <person name="Paul Ross R."/>
            <person name="Yang R."/>
            <person name="Briner A.E."/>
            <person name="Felis G.E."/>
            <person name="de Vos W.M."/>
            <person name="Barrangou R."/>
            <person name="Klaenhammer T.R."/>
            <person name="Caufield P.W."/>
            <person name="Cui Y."/>
            <person name="Zhang H."/>
            <person name="O'Toole P.W."/>
        </authorList>
    </citation>
    <scope>NUCLEOTIDE SEQUENCE [LARGE SCALE GENOMIC DNA]</scope>
    <source>
        <strain evidence="3 4">DSM 22697</strain>
    </source>
</reference>
<protein>
    <submittedName>
        <fullName evidence="3">Uncharacterized protein</fullName>
    </submittedName>
</protein>
<name>A0A0R2F8H1_9LACO</name>
<accession>A0A0R2F8H1</accession>
<dbReference type="AlphaFoldDB" id="A0A0R2F8H1"/>
<evidence type="ECO:0000256" key="1">
    <source>
        <dbReference type="SAM" id="MobiDB-lite"/>
    </source>
</evidence>
<evidence type="ECO:0000313" key="3">
    <source>
        <dbReference type="EMBL" id="KRN22709.1"/>
    </source>
</evidence>
<evidence type="ECO:0000313" key="4">
    <source>
        <dbReference type="Proteomes" id="UP000050865"/>
    </source>
</evidence>
<feature type="region of interest" description="Disordered" evidence="1">
    <location>
        <begin position="52"/>
        <end position="134"/>
    </location>
</feature>
<dbReference type="STRING" id="1423730.FC75_GL001758"/>
<evidence type="ECO:0000256" key="2">
    <source>
        <dbReference type="SAM" id="SignalP"/>
    </source>
</evidence>
<proteinExistence type="predicted"/>
<comment type="caution">
    <text evidence="3">The sequence shown here is derived from an EMBL/GenBank/DDBJ whole genome shotgun (WGS) entry which is preliminary data.</text>
</comment>
<gene>
    <name evidence="3" type="ORF">FC75_GL001758</name>
</gene>
<keyword evidence="4" id="KW-1185">Reference proteome</keyword>